<keyword evidence="3" id="KW-1133">Transmembrane helix</keyword>
<dbReference type="SMART" id="SM00248">
    <property type="entry name" value="ANK"/>
    <property type="match status" value="2"/>
</dbReference>
<dbReference type="Pfam" id="PF12796">
    <property type="entry name" value="Ank_2"/>
    <property type="match status" value="1"/>
</dbReference>
<dbReference type="PROSITE" id="PS50297">
    <property type="entry name" value="ANK_REP_REGION"/>
    <property type="match status" value="1"/>
</dbReference>
<name>A0A8R1DN51_CAEJA</name>
<feature type="compositionally biased region" description="Polar residues" evidence="2">
    <location>
        <begin position="747"/>
        <end position="758"/>
    </location>
</feature>
<feature type="transmembrane region" description="Helical" evidence="3">
    <location>
        <begin position="616"/>
        <end position="642"/>
    </location>
</feature>
<evidence type="ECO:0000256" key="2">
    <source>
        <dbReference type="SAM" id="MobiDB-lite"/>
    </source>
</evidence>
<dbReference type="SUPFAM" id="SSF52113">
    <property type="entry name" value="BRCT domain"/>
    <property type="match status" value="1"/>
</dbReference>
<reference evidence="6" key="1">
    <citation type="submission" date="2010-08" db="EMBL/GenBank/DDBJ databases">
        <authorList>
            <consortium name="Caenorhabditis japonica Sequencing Consortium"/>
            <person name="Wilson R.K."/>
        </authorList>
    </citation>
    <scope>NUCLEOTIDE SEQUENCE [LARGE SCALE GENOMIC DNA]</scope>
    <source>
        <strain evidence="6">DF5081</strain>
    </source>
</reference>
<reference evidence="5" key="2">
    <citation type="submission" date="2022-06" db="UniProtKB">
        <authorList>
            <consortium name="EnsemblMetazoa"/>
        </authorList>
    </citation>
    <scope>IDENTIFICATION</scope>
    <source>
        <strain evidence="5">DF5081</strain>
    </source>
</reference>
<protein>
    <submittedName>
        <fullName evidence="5">ANK_REP_REGION domain-containing protein</fullName>
    </submittedName>
</protein>
<evidence type="ECO:0000256" key="3">
    <source>
        <dbReference type="SAM" id="Phobius"/>
    </source>
</evidence>
<dbReference type="AlphaFoldDB" id="A0A8R1DN51"/>
<dbReference type="PROSITE" id="PS50088">
    <property type="entry name" value="ANK_REPEAT"/>
    <property type="match status" value="1"/>
</dbReference>
<accession>A0A8R1DN51</accession>
<feature type="domain" description="BRCT" evidence="4">
    <location>
        <begin position="806"/>
        <end position="888"/>
    </location>
</feature>
<organism evidence="5 6">
    <name type="scientific">Caenorhabditis japonica</name>
    <dbReference type="NCBI Taxonomy" id="281687"/>
    <lineage>
        <taxon>Eukaryota</taxon>
        <taxon>Metazoa</taxon>
        <taxon>Ecdysozoa</taxon>
        <taxon>Nematoda</taxon>
        <taxon>Chromadorea</taxon>
        <taxon>Rhabditida</taxon>
        <taxon>Rhabditina</taxon>
        <taxon>Rhabditomorpha</taxon>
        <taxon>Rhabditoidea</taxon>
        <taxon>Rhabditidae</taxon>
        <taxon>Peloderinae</taxon>
        <taxon>Caenorhabditis</taxon>
    </lineage>
</organism>
<dbReference type="InterPro" id="IPR036770">
    <property type="entry name" value="Ankyrin_rpt-contain_sf"/>
</dbReference>
<dbReference type="InterPro" id="IPR036420">
    <property type="entry name" value="BRCT_dom_sf"/>
</dbReference>
<dbReference type="PANTHER" id="PTHR22956">
    <property type="entry name" value="ANKYRIN REPEAT-CONTAINING PROTEIN F37A4.4-RELATED-RELATED"/>
    <property type="match status" value="1"/>
</dbReference>
<dbReference type="EnsemblMetazoa" id="CJA07385.1">
    <property type="protein sequence ID" value="CJA07385.1"/>
    <property type="gene ID" value="WBGene00126589"/>
</dbReference>
<keyword evidence="3" id="KW-0472">Membrane</keyword>
<sequence length="1037" mass="119588">MDINRSEICLGVLQTANATLWKINEILEQYSDVGGVRTRRLFPLADLVVNSSETVMIQSATFRLAKIITETKTSDQRIGAILAALASDFKRSNDPLMKFAEEPYIGGDRKKIEVFRKRDSGVFHEQHPLDKLFRNVDDVEKIFHNMETQWMKNLLNNSVGKNIEKVHRGLEPLKECSSSLKNVSIVFNNIFVKNRFDSLLTIYKLLESMEKVEQWFSIAKADGKFDVPKKLYDPFLKCFATAPSIPANEAHTYKKSIEYHEYAKKVFDDLKQFLELTDQININVFSSAVKSQINSIQKFLSAIANENDKDKIRKEMEKMYIDFEMSESETNVYLMSMMVEEQIKPLQKLFKSKFIEHIRENPNPNDIVRLVDILSASGIFPLMDCYTKHQKTYETLSTIIDGTNSLLYVYQNNHAVNTTLVFLEEVSVAQKGLKETMKLIAGWGSAGGINEEASIMINFGKGHDVVSRLFNGIQTLKDMTSFPKKEIMIDAINRSEVLHDVDVHEYNFAKRWSRNQNYQNGENGLKGISEVFEQSSKVKGVAFDWQDFEPFRVLAARKYSRLLGNLLVLKEDSKELDFAKRSGTLKSAASGVTTLREFLENMEHAQFLAFSQQPKFPILTVVWITGLALLVILLLLVIGFCLSPYGRKRCTKFYLRQWGSKEDIEQCWRYAFWTDQESERNMLCEAVREINYDHVKALVEKGAYINAYNSFGNTPLHASTKYGHVKIVELLLKNGADRMAYNTENMTPEQLNDNNLGKSTTTTTTNTTMASSKSSVHTEKPDSSTCAEIEKLYKKYMNKSFKPRIPDLLPTMAYHIKIDDKIKKKSAVTFTEKFKGIVTDELTEVTHLIVHTDTDGILNSHDFSYIVCVFLPTIIMQEQWMNACLEKQSNLRDDYKWRVTKVRYQGKVYGTVVAWARWLHKQCIPYLWGVQIYISNEAHADEMVRRQLKQVVEMHGATWCDKVQVKEQYNAGSHPFHHFDKGPLFIIHGKKEDKYDNLKKDRMYSVMTFYEFVDFMLAMKVTYDPERRLPVPVKNED</sequence>
<dbReference type="Proteomes" id="UP000005237">
    <property type="component" value="Unassembled WGS sequence"/>
</dbReference>
<evidence type="ECO:0000259" key="4">
    <source>
        <dbReference type="SMART" id="SM00292"/>
    </source>
</evidence>
<proteinExistence type="predicted"/>
<feature type="region of interest" description="Disordered" evidence="2">
    <location>
        <begin position="747"/>
        <end position="781"/>
    </location>
</feature>
<keyword evidence="1" id="KW-0040">ANK repeat</keyword>
<dbReference type="Gene3D" id="3.40.50.10190">
    <property type="entry name" value="BRCT domain"/>
    <property type="match status" value="1"/>
</dbReference>
<dbReference type="Gene3D" id="1.25.40.20">
    <property type="entry name" value="Ankyrin repeat-containing domain"/>
    <property type="match status" value="1"/>
</dbReference>
<feature type="repeat" description="ANK" evidence="1">
    <location>
        <begin position="711"/>
        <end position="743"/>
    </location>
</feature>
<evidence type="ECO:0000313" key="6">
    <source>
        <dbReference type="Proteomes" id="UP000005237"/>
    </source>
</evidence>
<feature type="compositionally biased region" description="Low complexity" evidence="2">
    <location>
        <begin position="759"/>
        <end position="775"/>
    </location>
</feature>
<dbReference type="SUPFAM" id="SSF48403">
    <property type="entry name" value="Ankyrin repeat"/>
    <property type="match status" value="1"/>
</dbReference>
<dbReference type="SMART" id="SM00292">
    <property type="entry name" value="BRCT"/>
    <property type="match status" value="1"/>
</dbReference>
<dbReference type="InterPro" id="IPR002110">
    <property type="entry name" value="Ankyrin_rpt"/>
</dbReference>
<dbReference type="PANTHER" id="PTHR22956:SF17">
    <property type="entry name" value="ANKYRIN REPEAT-CONTAINING PROTEIN F37A4.4-RELATED"/>
    <property type="match status" value="1"/>
</dbReference>
<evidence type="ECO:0000256" key="1">
    <source>
        <dbReference type="PROSITE-ProRule" id="PRU00023"/>
    </source>
</evidence>
<keyword evidence="6" id="KW-1185">Reference proteome</keyword>
<dbReference type="InterPro" id="IPR053345">
    <property type="entry name" value="Ankyrin_repeat-containing"/>
</dbReference>
<dbReference type="InterPro" id="IPR001357">
    <property type="entry name" value="BRCT_dom"/>
</dbReference>
<evidence type="ECO:0000313" key="5">
    <source>
        <dbReference type="EnsemblMetazoa" id="CJA07385.1"/>
    </source>
</evidence>
<keyword evidence="3" id="KW-0812">Transmembrane</keyword>